<keyword evidence="1" id="KW-1133">Transmembrane helix</keyword>
<evidence type="ECO:0000313" key="3">
    <source>
        <dbReference type="Proteomes" id="UP001596043"/>
    </source>
</evidence>
<proteinExistence type="predicted"/>
<reference evidence="3" key="1">
    <citation type="journal article" date="2019" name="Int. J. Syst. Evol. Microbiol.">
        <title>The Global Catalogue of Microorganisms (GCM) 10K type strain sequencing project: providing services to taxonomists for standard genome sequencing and annotation.</title>
        <authorList>
            <consortium name="The Broad Institute Genomics Platform"/>
            <consortium name="The Broad Institute Genome Sequencing Center for Infectious Disease"/>
            <person name="Wu L."/>
            <person name="Ma J."/>
        </authorList>
    </citation>
    <scope>NUCLEOTIDE SEQUENCE [LARGE SCALE GENOMIC DNA]</scope>
    <source>
        <strain evidence="3">YJ-61-S</strain>
    </source>
</reference>
<evidence type="ECO:0000313" key="2">
    <source>
        <dbReference type="EMBL" id="MFC4632754.1"/>
    </source>
</evidence>
<dbReference type="Proteomes" id="UP001596043">
    <property type="component" value="Unassembled WGS sequence"/>
</dbReference>
<comment type="caution">
    <text evidence="2">The sequence shown here is derived from an EMBL/GenBank/DDBJ whole genome shotgun (WGS) entry which is preliminary data.</text>
</comment>
<feature type="transmembrane region" description="Helical" evidence="1">
    <location>
        <begin position="12"/>
        <end position="31"/>
    </location>
</feature>
<name>A0ABV9HS38_9FLAO</name>
<keyword evidence="3" id="KW-1185">Reference proteome</keyword>
<protein>
    <submittedName>
        <fullName evidence="2">Uncharacterized protein</fullName>
    </submittedName>
</protein>
<dbReference type="EMBL" id="JBHSFV010000001">
    <property type="protein sequence ID" value="MFC4632754.1"/>
    <property type="molecule type" value="Genomic_DNA"/>
</dbReference>
<evidence type="ECO:0000256" key="1">
    <source>
        <dbReference type="SAM" id="Phobius"/>
    </source>
</evidence>
<keyword evidence="1" id="KW-0472">Membrane</keyword>
<accession>A0ABV9HS38</accession>
<dbReference type="RefSeq" id="WP_379976958.1">
    <property type="nucleotide sequence ID" value="NZ_JBHSFV010000001.1"/>
</dbReference>
<organism evidence="2 3">
    <name type="scientific">Dokdonia ponticola</name>
    <dbReference type="NCBI Taxonomy" id="2041041"/>
    <lineage>
        <taxon>Bacteria</taxon>
        <taxon>Pseudomonadati</taxon>
        <taxon>Bacteroidota</taxon>
        <taxon>Flavobacteriia</taxon>
        <taxon>Flavobacteriales</taxon>
        <taxon>Flavobacteriaceae</taxon>
        <taxon>Dokdonia</taxon>
    </lineage>
</organism>
<keyword evidence="1" id="KW-0812">Transmembrane</keyword>
<gene>
    <name evidence="2" type="ORF">ACFO3O_02485</name>
</gene>
<sequence length="137" mass="15812">MIFVSPLPESNLYFCIVKLFNVVLLSVLLLTNSVKVSLVYSWYALDVKSFIEQLCENKDTPELQCNGKCFLSKISENTSTEERQTIPGIEWDQLVFCSIEISQNETLFQSKRQPQKYHYLVSEIEADQLSVFHPPQV</sequence>